<protein>
    <submittedName>
        <fullName evidence="1">Uncharacterized protein</fullName>
    </submittedName>
</protein>
<dbReference type="Proteomes" id="UP000253606">
    <property type="component" value="Chromosome"/>
</dbReference>
<evidence type="ECO:0000313" key="2">
    <source>
        <dbReference type="Proteomes" id="UP000253606"/>
    </source>
</evidence>
<name>A0A2Z5G2G4_9BACT</name>
<sequence length="54" mass="5867">MAAGNQTQGFSAWDTAGYIRSTSKSNITHNPQMLQVDFRPGDPAILKSGWGSLR</sequence>
<keyword evidence="2" id="KW-1185">Reference proteome</keyword>
<gene>
    <name evidence="1" type="ORF">ACPOL_3931</name>
</gene>
<reference evidence="1 2" key="1">
    <citation type="journal article" date="2018" name="Front. Microbiol.">
        <title>Hydrolytic Capabilities as a Key to Environmental Success: Chitinolytic and Cellulolytic Acidobacteria From Acidic Sub-arctic Soils and Boreal Peatlands.</title>
        <authorList>
            <person name="Belova S.E."/>
            <person name="Ravin N.V."/>
            <person name="Pankratov T.A."/>
            <person name="Rakitin A.L."/>
            <person name="Ivanova A.A."/>
            <person name="Beletsky A.V."/>
            <person name="Mardanov A.V."/>
            <person name="Sinninghe Damste J.S."/>
            <person name="Dedysh S.N."/>
        </authorList>
    </citation>
    <scope>NUCLEOTIDE SEQUENCE [LARGE SCALE GENOMIC DNA]</scope>
    <source>
        <strain evidence="1 2">SBC82</strain>
    </source>
</reference>
<dbReference type="KEGG" id="abas:ACPOL_3931"/>
<dbReference type="AlphaFoldDB" id="A0A2Z5G2G4"/>
<accession>A0A2Z5G2G4</accession>
<evidence type="ECO:0000313" key="1">
    <source>
        <dbReference type="EMBL" id="AXC13210.1"/>
    </source>
</evidence>
<proteinExistence type="predicted"/>
<organism evidence="1 2">
    <name type="scientific">Acidisarcina polymorpha</name>
    <dbReference type="NCBI Taxonomy" id="2211140"/>
    <lineage>
        <taxon>Bacteria</taxon>
        <taxon>Pseudomonadati</taxon>
        <taxon>Acidobacteriota</taxon>
        <taxon>Terriglobia</taxon>
        <taxon>Terriglobales</taxon>
        <taxon>Acidobacteriaceae</taxon>
        <taxon>Acidisarcina</taxon>
    </lineage>
</organism>
<dbReference type="EMBL" id="CP030840">
    <property type="protein sequence ID" value="AXC13210.1"/>
    <property type="molecule type" value="Genomic_DNA"/>
</dbReference>